<evidence type="ECO:0000256" key="1">
    <source>
        <dbReference type="ARBA" id="ARBA00022487"/>
    </source>
</evidence>
<organism evidence="8 9">
    <name type="scientific">Gryllotalpicola protaetiae</name>
    <dbReference type="NCBI Taxonomy" id="2419771"/>
    <lineage>
        <taxon>Bacteria</taxon>
        <taxon>Bacillati</taxon>
        <taxon>Actinomycetota</taxon>
        <taxon>Actinomycetes</taxon>
        <taxon>Micrococcales</taxon>
        <taxon>Microbacteriaceae</taxon>
        <taxon>Gryllotalpicola</taxon>
    </lineage>
</organism>
<protein>
    <submittedName>
        <fullName evidence="8">Uncharacterized protein</fullName>
    </submittedName>
</protein>
<evidence type="ECO:0000259" key="6">
    <source>
        <dbReference type="Pfam" id="PF06452"/>
    </source>
</evidence>
<dbReference type="Proteomes" id="UP000275069">
    <property type="component" value="Chromosome"/>
</dbReference>
<proteinExistence type="predicted"/>
<sequence>MEIRVRKLNRSLAVVVPVVLLVGVFAPSAFASQGAGRAYPYNQPGDKDYVTNTNVIERYSPDAGNNESYKVVANRAKANAAFTANPITVDGVKDPAWNQAKAYPIGNKFNATMTGDDPGATASGTLRVMWDGPVLYGLVQVSGDSTESDSGTPNWNTASYAPNTDGIFVSMDVYNDQWGLETDTQGTFFLGANPNLTSVTSFNNAGIPSLGSFFNPANQDYSTRLQAFKSSGYTAGSGVNYTYEFALQIEGWGDDPNRKIGNGTQIGLEVGNYDQGNSFTYWSKTQYFAGQEAGSNLPNSERIRNRDWGVVTLSGWNGRTPFAYSGWPADEDIRFWDSKSNPGGSGTGLEAGDDGDDSAVWTPATKNRMVAAKAAYLALKNKPHVSRAQEEAAVKKVTDAFAGLRWADTKYPDPNDLPEDQTVPSPLTFFDPRKGTNGAVTNSAQWQQRKQELLSLAQFYEYGYKPVLGTDYTITVTGNSYDGTGNPVVTAQVVPTNKNFNGGVPVSISIPITLPASVPGGGKAAIGFSTNFTANGIANVTFPFWAGDNRTDAGAWGNPNRVGTFYTLFPYQRNSTSADSSILIANATAVSVYLDALQAAVAQNPALAAKIDPSRAVTKGFSINGKEAFVAAIFDDRVKAVIAGGAGATGPANWRYNAQGQEYDFSNTAYYNPGAEKVVSHGTEGPGNSYRHNRVRETELFRHFMPTGHMYAHEDGSYGYGDYSKLPFDQADLVATLAPDRAIIIDTNLNDYNDGATTDNMSLEIAKSVYNNLGADGDDLVKFNSGKYVSSGDPHGAADAAPEGRYLSDFLYGTKTMTAADATQLGTDPYSLKVSNNQTESPYDYYWGGYNTITGGTDGISGSSGWYFSGFDSEAKGLRQTVSGWRLPGNVPSSLAKRLDDAVSKSHAGNTAAAIGALNGFIGQVQGLRASGRVPSAQIAATVASAEQLVLELNSSGKHLR</sequence>
<evidence type="ECO:0000259" key="7">
    <source>
        <dbReference type="Pfam" id="PF22244"/>
    </source>
</evidence>
<feature type="domain" description="4-O-methyl-glucuronoyl methylesterase-like" evidence="7">
    <location>
        <begin position="503"/>
        <end position="662"/>
    </location>
</feature>
<accession>A0A387BEU1</accession>
<dbReference type="OrthoDB" id="5171482at2"/>
<dbReference type="InterPro" id="IPR029058">
    <property type="entry name" value="AB_hydrolase_fold"/>
</dbReference>
<dbReference type="Gene3D" id="3.40.50.1820">
    <property type="entry name" value="alpha/beta hydrolase"/>
    <property type="match status" value="1"/>
</dbReference>
<feature type="region of interest" description="Disordered" evidence="4">
    <location>
        <begin position="336"/>
        <end position="356"/>
    </location>
</feature>
<dbReference type="GO" id="GO:0052689">
    <property type="term" value="F:carboxylic ester hydrolase activity"/>
    <property type="evidence" value="ECO:0007669"/>
    <property type="project" value="UniProtKB-KW"/>
</dbReference>
<evidence type="ECO:0000256" key="2">
    <source>
        <dbReference type="ARBA" id="ARBA00022729"/>
    </source>
</evidence>
<keyword evidence="1" id="KW-0719">Serine esterase</keyword>
<dbReference type="GO" id="GO:0030246">
    <property type="term" value="F:carbohydrate binding"/>
    <property type="evidence" value="ECO:0007669"/>
    <property type="project" value="InterPro"/>
</dbReference>
<dbReference type="GO" id="GO:0004553">
    <property type="term" value="F:hydrolase activity, hydrolyzing O-glycosyl compounds"/>
    <property type="evidence" value="ECO:0007669"/>
    <property type="project" value="InterPro"/>
</dbReference>
<dbReference type="KEGG" id="gry:D7I44_02435"/>
<evidence type="ECO:0000313" key="9">
    <source>
        <dbReference type="Proteomes" id="UP000275069"/>
    </source>
</evidence>
<evidence type="ECO:0000313" key="8">
    <source>
        <dbReference type="EMBL" id="AYG02495.1"/>
    </source>
</evidence>
<evidence type="ECO:0000256" key="5">
    <source>
        <dbReference type="SAM" id="SignalP"/>
    </source>
</evidence>
<evidence type="ECO:0000256" key="4">
    <source>
        <dbReference type="SAM" id="MobiDB-lite"/>
    </source>
</evidence>
<keyword evidence="9" id="KW-1185">Reference proteome</keyword>
<dbReference type="InterPro" id="IPR054579">
    <property type="entry name" value="GCE-like_dom"/>
</dbReference>
<gene>
    <name evidence="8" type="ORF">D7I44_02435</name>
</gene>
<keyword evidence="3" id="KW-0378">Hydrolase</keyword>
<feature type="signal peptide" evidence="5">
    <location>
        <begin position="1"/>
        <end position="31"/>
    </location>
</feature>
<dbReference type="GO" id="GO:0016052">
    <property type="term" value="P:carbohydrate catabolic process"/>
    <property type="evidence" value="ECO:0007669"/>
    <property type="project" value="InterPro"/>
</dbReference>
<evidence type="ECO:0000256" key="3">
    <source>
        <dbReference type="ARBA" id="ARBA00022801"/>
    </source>
</evidence>
<dbReference type="Pfam" id="PF06452">
    <property type="entry name" value="CBM9_1"/>
    <property type="match status" value="1"/>
</dbReference>
<dbReference type="InterPro" id="IPR010502">
    <property type="entry name" value="Carb-bd_dom_fam9"/>
</dbReference>
<keyword evidence="2 5" id="KW-0732">Signal</keyword>
<feature type="domain" description="Carbohydrate-binding" evidence="6">
    <location>
        <begin position="89"/>
        <end position="279"/>
    </location>
</feature>
<name>A0A387BEU1_9MICO</name>
<dbReference type="AlphaFoldDB" id="A0A387BEU1"/>
<dbReference type="SUPFAM" id="SSF49344">
    <property type="entry name" value="CBD9-like"/>
    <property type="match status" value="1"/>
</dbReference>
<reference evidence="8 9" key="1">
    <citation type="submission" date="2018-09" db="EMBL/GenBank/DDBJ databases">
        <title>Genome sequencing of strain 2DFW10M-5.</title>
        <authorList>
            <person name="Heo J."/>
            <person name="Kim S.-J."/>
            <person name="Kwon S.-W."/>
        </authorList>
    </citation>
    <scope>NUCLEOTIDE SEQUENCE [LARGE SCALE GENOMIC DNA]</scope>
    <source>
        <strain evidence="8 9">2DFW10M-5</strain>
    </source>
</reference>
<dbReference type="EMBL" id="CP032624">
    <property type="protein sequence ID" value="AYG02495.1"/>
    <property type="molecule type" value="Genomic_DNA"/>
</dbReference>
<feature type="chain" id="PRO_5017364675" evidence="5">
    <location>
        <begin position="32"/>
        <end position="961"/>
    </location>
</feature>
<dbReference type="Gene3D" id="2.60.40.1190">
    <property type="match status" value="1"/>
</dbReference>
<dbReference type="Pfam" id="PF22244">
    <property type="entry name" value="GCE_fung"/>
    <property type="match status" value="1"/>
</dbReference>